<sequence length="43" mass="4668">MQPYKTILVGLDASQAAQFAFKKAGLEFLVLESISIPKVLGPF</sequence>
<gene>
    <name evidence="1" type="ORF">LREN565_1396</name>
</gene>
<evidence type="ECO:0000313" key="1">
    <source>
        <dbReference type="EMBL" id="SFZ88283.1"/>
    </source>
</evidence>
<organism evidence="1">
    <name type="scientific">Loigolactobacillus rennini</name>
    <dbReference type="NCBI Taxonomy" id="238013"/>
    <lineage>
        <taxon>Bacteria</taxon>
        <taxon>Bacillati</taxon>
        <taxon>Bacillota</taxon>
        <taxon>Bacilli</taxon>
        <taxon>Lactobacillales</taxon>
        <taxon>Lactobacillaceae</taxon>
        <taxon>Loigolactobacillus</taxon>
    </lineage>
</organism>
<name>A0A1K2I7T1_9LACO</name>
<reference evidence="1" key="1">
    <citation type="submission" date="2016-11" db="EMBL/GenBank/DDBJ databases">
        <authorList>
            <person name="Jaros S."/>
            <person name="Januszkiewicz K."/>
            <person name="Wedrychowicz H."/>
        </authorList>
    </citation>
    <scope>NUCLEOTIDE SEQUENCE</scope>
    <source>
        <strain evidence="1">ACA-DC 565</strain>
    </source>
</reference>
<dbReference type="AlphaFoldDB" id="A0A1K2I7T1"/>
<accession>A0A1K2I7T1</accession>
<protein>
    <submittedName>
        <fullName evidence="1">Uncharacterized protein</fullName>
    </submittedName>
</protein>
<dbReference type="EMBL" id="LT634362">
    <property type="protein sequence ID" value="SFZ88283.1"/>
    <property type="molecule type" value="Genomic_DNA"/>
</dbReference>
<proteinExistence type="predicted"/>